<sequence>MKGMQEGKTRIVEIRPPVLLQPHVINAFWPPKMQDTKEFTGTGNGDEGCPLLATRCRRCVPARTETVGSASGDLLGCTARLCKSTLTRQQQFHFGDAQQRVKTSRFDGRLTFDSRHHVRK</sequence>
<dbReference type="AlphaFoldDB" id="A0A086KHP4"/>
<proteinExistence type="predicted"/>
<protein>
    <submittedName>
        <fullName evidence="1">Uncharacterized protein</fullName>
    </submittedName>
</protein>
<dbReference type="VEuPathDB" id="ToxoDB:TGDOM2_269417"/>
<dbReference type="Proteomes" id="UP000028837">
    <property type="component" value="Unassembled WGS sequence"/>
</dbReference>
<comment type="caution">
    <text evidence="1">The sequence shown here is derived from an EMBL/GenBank/DDBJ whole genome shotgun (WGS) entry which is preliminary data.</text>
</comment>
<name>A0A086KHP4_TOXGO</name>
<evidence type="ECO:0000313" key="2">
    <source>
        <dbReference type="Proteomes" id="UP000028837"/>
    </source>
</evidence>
<dbReference type="OrthoDB" id="10352403at2759"/>
<reference evidence="1 2" key="1">
    <citation type="submission" date="2014-02" db="EMBL/GenBank/DDBJ databases">
        <authorList>
            <person name="Sibley D."/>
            <person name="Venepally P."/>
            <person name="Karamycheva S."/>
            <person name="Hadjithomas M."/>
            <person name="Khan A."/>
            <person name="Brunk B."/>
            <person name="Roos D."/>
            <person name="Caler E."/>
            <person name="Lorenzi H."/>
        </authorList>
    </citation>
    <scope>NUCLEOTIDE SEQUENCE [LARGE SCALE GENOMIC DNA]</scope>
    <source>
        <strain evidence="1 2">GAB2-2007-GAL-DOM2</strain>
    </source>
</reference>
<organism evidence="1 2">
    <name type="scientific">Toxoplasma gondii GAB2-2007-GAL-DOM2</name>
    <dbReference type="NCBI Taxonomy" id="1130820"/>
    <lineage>
        <taxon>Eukaryota</taxon>
        <taxon>Sar</taxon>
        <taxon>Alveolata</taxon>
        <taxon>Apicomplexa</taxon>
        <taxon>Conoidasida</taxon>
        <taxon>Coccidia</taxon>
        <taxon>Eucoccidiorida</taxon>
        <taxon>Eimeriorina</taxon>
        <taxon>Sarcocystidae</taxon>
        <taxon>Toxoplasma</taxon>
    </lineage>
</organism>
<gene>
    <name evidence="1" type="ORF">TGDOM2_269417</name>
</gene>
<evidence type="ECO:0000313" key="1">
    <source>
        <dbReference type="EMBL" id="KFG43912.1"/>
    </source>
</evidence>
<accession>A0A086KHP4</accession>
<dbReference type="EMBL" id="AHZU02000470">
    <property type="protein sequence ID" value="KFG43912.1"/>
    <property type="molecule type" value="Genomic_DNA"/>
</dbReference>